<evidence type="ECO:0000256" key="1">
    <source>
        <dbReference type="SAM" id="MobiDB-lite"/>
    </source>
</evidence>
<feature type="region of interest" description="Disordered" evidence="1">
    <location>
        <begin position="1"/>
        <end position="30"/>
    </location>
</feature>
<dbReference type="EMBL" id="JACGWN010000007">
    <property type="protein sequence ID" value="KAL0445046.1"/>
    <property type="molecule type" value="Genomic_DNA"/>
</dbReference>
<comment type="caution">
    <text evidence="2">The sequence shown here is derived from an EMBL/GenBank/DDBJ whole genome shotgun (WGS) entry which is preliminary data.</text>
</comment>
<name>A0AAW2WYK3_9LAMI</name>
<reference evidence="2" key="1">
    <citation type="submission" date="2020-06" db="EMBL/GenBank/DDBJ databases">
        <authorList>
            <person name="Li T."/>
            <person name="Hu X."/>
            <person name="Zhang T."/>
            <person name="Song X."/>
            <person name="Zhang H."/>
            <person name="Dai N."/>
            <person name="Sheng W."/>
            <person name="Hou X."/>
            <person name="Wei L."/>
        </authorList>
    </citation>
    <scope>NUCLEOTIDE SEQUENCE</scope>
    <source>
        <strain evidence="2">KEN1</strain>
        <tissue evidence="2">Leaf</tissue>
    </source>
</reference>
<sequence length="59" mass="6650">MASSDESIRLLGENLPDEDPSELLRRGQDFSPPSLQVVGGGVGDNRRWLFVVCCMRRMR</sequence>
<evidence type="ECO:0000313" key="2">
    <source>
        <dbReference type="EMBL" id="KAL0445046.1"/>
    </source>
</evidence>
<organism evidence="2">
    <name type="scientific">Sesamum latifolium</name>
    <dbReference type="NCBI Taxonomy" id="2727402"/>
    <lineage>
        <taxon>Eukaryota</taxon>
        <taxon>Viridiplantae</taxon>
        <taxon>Streptophyta</taxon>
        <taxon>Embryophyta</taxon>
        <taxon>Tracheophyta</taxon>
        <taxon>Spermatophyta</taxon>
        <taxon>Magnoliopsida</taxon>
        <taxon>eudicotyledons</taxon>
        <taxon>Gunneridae</taxon>
        <taxon>Pentapetalae</taxon>
        <taxon>asterids</taxon>
        <taxon>lamiids</taxon>
        <taxon>Lamiales</taxon>
        <taxon>Pedaliaceae</taxon>
        <taxon>Sesamum</taxon>
    </lineage>
</organism>
<proteinExistence type="predicted"/>
<gene>
    <name evidence="2" type="ORF">Slati_2227300</name>
</gene>
<dbReference type="AlphaFoldDB" id="A0AAW2WYK3"/>
<reference evidence="2" key="2">
    <citation type="journal article" date="2024" name="Plant">
        <title>Genomic evolution and insights into agronomic trait innovations of Sesamum species.</title>
        <authorList>
            <person name="Miao H."/>
            <person name="Wang L."/>
            <person name="Qu L."/>
            <person name="Liu H."/>
            <person name="Sun Y."/>
            <person name="Le M."/>
            <person name="Wang Q."/>
            <person name="Wei S."/>
            <person name="Zheng Y."/>
            <person name="Lin W."/>
            <person name="Duan Y."/>
            <person name="Cao H."/>
            <person name="Xiong S."/>
            <person name="Wang X."/>
            <person name="Wei L."/>
            <person name="Li C."/>
            <person name="Ma Q."/>
            <person name="Ju M."/>
            <person name="Zhao R."/>
            <person name="Li G."/>
            <person name="Mu C."/>
            <person name="Tian Q."/>
            <person name="Mei H."/>
            <person name="Zhang T."/>
            <person name="Gao T."/>
            <person name="Zhang H."/>
        </authorList>
    </citation>
    <scope>NUCLEOTIDE SEQUENCE</scope>
    <source>
        <strain evidence="2">KEN1</strain>
    </source>
</reference>
<protein>
    <submittedName>
        <fullName evidence="2">Uncharacterized protein</fullName>
    </submittedName>
</protein>
<accession>A0AAW2WYK3</accession>